<reference evidence="2" key="1">
    <citation type="submission" date="2010-04" db="EMBL/GenBank/DDBJ databases">
        <title>Complete sequence of chromosome 3 of Burkholderia sp. CCGE1002.</title>
        <authorList>
            <consortium name="US DOE Joint Genome Institute"/>
            <person name="Lucas S."/>
            <person name="Copeland A."/>
            <person name="Lapidus A."/>
            <person name="Cheng J.-F."/>
            <person name="Bruce D."/>
            <person name="Goodwin L."/>
            <person name="Pitluck S."/>
            <person name="Chertkov O."/>
            <person name="Detter J.C."/>
            <person name="Han C."/>
            <person name="Tapia R."/>
            <person name="Land M."/>
            <person name="Hauser L."/>
            <person name="Kyrpides N."/>
            <person name="Ovchinnikova G."/>
            <person name="Martinez-Romero E."/>
            <person name="Hernandez M.A.R."/>
            <person name="Tiedje J.M."/>
            <person name="Woyke T."/>
        </authorList>
    </citation>
    <scope>NUCLEOTIDE SEQUENCE [LARGE SCALE GENOMIC DNA]</scope>
    <source>
        <strain evidence="2">CCGE1002</strain>
    </source>
</reference>
<proteinExistence type="predicted"/>
<evidence type="ECO:0000313" key="1">
    <source>
        <dbReference type="EMBL" id="ADG20174.1"/>
    </source>
</evidence>
<dbReference type="KEGG" id="bge:BC1002_6317"/>
<protein>
    <submittedName>
        <fullName evidence="1">Uncharacterized protein</fullName>
    </submittedName>
</protein>
<organism evidence="1 2">
    <name type="scientific">Paraburkholderia atlantica</name>
    <dbReference type="NCBI Taxonomy" id="2654982"/>
    <lineage>
        <taxon>Bacteria</taxon>
        <taxon>Pseudomonadati</taxon>
        <taxon>Pseudomonadota</taxon>
        <taxon>Betaproteobacteria</taxon>
        <taxon>Burkholderiales</taxon>
        <taxon>Burkholderiaceae</taxon>
        <taxon>Paraburkholderia</taxon>
    </lineage>
</organism>
<sequence length="46" mass="4977">MALLRLPLLWPAIAIGRDGGPVPFWGARLVSRQTAPGLIYAVFTDV</sequence>
<reference evidence="1 2" key="2">
    <citation type="journal article" date="2012" name="J. Bacteriol.">
        <title>Genome Sequences of Burkholderia sp. Strains CCGE1002 and H160, Isolated from Legume Nodules in Mexico and Brazil.</title>
        <authorList>
            <person name="Ormeno-Orrillo E."/>
            <person name="Rogel M.A."/>
            <person name="Chueire L.M."/>
            <person name="Tiedje J.M."/>
            <person name="Martinez-Romero E."/>
            <person name="Hungria M."/>
        </authorList>
    </citation>
    <scope>NUCLEOTIDE SEQUENCE [LARGE SCALE GENOMIC DNA]</scope>
    <source>
        <strain evidence="1 2">CCGE1002</strain>
    </source>
</reference>
<gene>
    <name evidence="1" type="ordered locus">BC1002_6317</name>
</gene>
<dbReference type="HOGENOM" id="CLU_3181260_0_0_4"/>
<dbReference type="Proteomes" id="UP000002190">
    <property type="component" value="Chromosome 3"/>
</dbReference>
<evidence type="ECO:0000313" key="2">
    <source>
        <dbReference type="Proteomes" id="UP000002190"/>
    </source>
</evidence>
<accession>D5WLS8</accession>
<dbReference type="AlphaFoldDB" id="D5WLS8"/>
<dbReference type="EMBL" id="CP002015">
    <property type="protein sequence ID" value="ADG20174.1"/>
    <property type="molecule type" value="Genomic_DNA"/>
</dbReference>
<name>D5WLS8_PARAM</name>